<evidence type="ECO:0000256" key="1">
    <source>
        <dbReference type="ARBA" id="ARBA00022763"/>
    </source>
</evidence>
<gene>
    <name evidence="4" type="ordered locus">Krad_1169</name>
</gene>
<feature type="compositionally biased region" description="Basic and acidic residues" evidence="2">
    <location>
        <begin position="43"/>
        <end position="55"/>
    </location>
</feature>
<accession>A6W768</accession>
<dbReference type="GO" id="GO:0008168">
    <property type="term" value="F:methyltransferase activity"/>
    <property type="evidence" value="ECO:0007669"/>
    <property type="project" value="UniProtKB-KW"/>
</dbReference>
<feature type="domain" description="Methylated-DNA-[protein]-cysteine S-methyltransferase DNA binding" evidence="3">
    <location>
        <begin position="57"/>
        <end position="115"/>
    </location>
</feature>
<evidence type="ECO:0000256" key="2">
    <source>
        <dbReference type="SAM" id="MobiDB-lite"/>
    </source>
</evidence>
<dbReference type="PANTHER" id="PTHR42942">
    <property type="entry name" value="6-O-METHYLGUANINE DNA METHYLTRANSFERASE"/>
    <property type="match status" value="1"/>
</dbReference>
<proteinExistence type="predicted"/>
<dbReference type="PANTHER" id="PTHR42942:SF1">
    <property type="entry name" value="ALKYLTRANSFERASE-LIKE PROTEIN 1"/>
    <property type="match status" value="1"/>
</dbReference>
<keyword evidence="5" id="KW-1185">Reference proteome</keyword>
<dbReference type="AlphaFoldDB" id="A6W768"/>
<dbReference type="Proteomes" id="UP000001116">
    <property type="component" value="Chromosome"/>
</dbReference>
<dbReference type="KEGG" id="kra:Krad_1169"/>
<dbReference type="Pfam" id="PF01035">
    <property type="entry name" value="DNA_binding_1"/>
    <property type="match status" value="1"/>
</dbReference>
<organism evidence="4 5">
    <name type="scientific">Kineococcus radiotolerans (strain ATCC BAA-149 / DSM 14245 / SRS30216)</name>
    <dbReference type="NCBI Taxonomy" id="266940"/>
    <lineage>
        <taxon>Bacteria</taxon>
        <taxon>Bacillati</taxon>
        <taxon>Actinomycetota</taxon>
        <taxon>Actinomycetes</taxon>
        <taxon>Kineosporiales</taxon>
        <taxon>Kineosporiaceae</taxon>
        <taxon>Kineococcus</taxon>
    </lineage>
</organism>
<evidence type="ECO:0000313" key="5">
    <source>
        <dbReference type="Proteomes" id="UP000001116"/>
    </source>
</evidence>
<evidence type="ECO:0000259" key="3">
    <source>
        <dbReference type="Pfam" id="PF01035"/>
    </source>
</evidence>
<dbReference type="HOGENOM" id="CLU_000445_52_5_11"/>
<dbReference type="eggNOG" id="COG3695">
    <property type="taxonomic scope" value="Bacteria"/>
</dbReference>
<dbReference type="GO" id="GO:0006281">
    <property type="term" value="P:DNA repair"/>
    <property type="evidence" value="ECO:0007669"/>
    <property type="project" value="InterPro"/>
</dbReference>
<dbReference type="InterPro" id="IPR036217">
    <property type="entry name" value="MethylDNA_cys_MeTrfase_DNAb"/>
</dbReference>
<feature type="compositionally biased region" description="Basic residues" evidence="2">
    <location>
        <begin position="1"/>
        <end position="19"/>
    </location>
</feature>
<dbReference type="InterPro" id="IPR036388">
    <property type="entry name" value="WH-like_DNA-bd_sf"/>
</dbReference>
<protein>
    <submittedName>
        <fullName evidence="4">Methylated-DNA-(Protein)-cysteine S-methyltransferase DNA binding</fullName>
    </submittedName>
</protein>
<feature type="region of interest" description="Disordered" evidence="2">
    <location>
        <begin position="1"/>
        <end position="55"/>
    </location>
</feature>
<dbReference type="CDD" id="cd06445">
    <property type="entry name" value="ATase"/>
    <property type="match status" value="1"/>
</dbReference>
<dbReference type="SUPFAM" id="SSF46767">
    <property type="entry name" value="Methylated DNA-protein cysteine methyltransferase, C-terminal domain"/>
    <property type="match status" value="1"/>
</dbReference>
<keyword evidence="1" id="KW-0227">DNA damage</keyword>
<evidence type="ECO:0000313" key="4">
    <source>
        <dbReference type="EMBL" id="ABS02657.1"/>
    </source>
</evidence>
<dbReference type="GO" id="GO:0032259">
    <property type="term" value="P:methylation"/>
    <property type="evidence" value="ECO:0007669"/>
    <property type="project" value="UniProtKB-KW"/>
</dbReference>
<dbReference type="InterPro" id="IPR052520">
    <property type="entry name" value="ATL_DNA_repair"/>
</dbReference>
<name>A6W768_KINRD</name>
<dbReference type="EMBL" id="CP000750">
    <property type="protein sequence ID" value="ABS02657.1"/>
    <property type="molecule type" value="Genomic_DNA"/>
</dbReference>
<dbReference type="STRING" id="266940.Krad_1169"/>
<dbReference type="Gene3D" id="1.10.10.10">
    <property type="entry name" value="Winged helix-like DNA-binding domain superfamily/Winged helix DNA-binding domain"/>
    <property type="match status" value="1"/>
</dbReference>
<sequence length="162" mass="18031">MVHRRHRAAPGRGVRRHPGHPAGASRTRGPRDASDGAGRLRRVRDPADAPDLPDRAEEVLEVVHAIPPGRVLTYGDVGELVGDRGPRFVGNVLRRFGSHAPWWRVLRADGSSAPPLAERALEHWREEGVPLRRLAHDPADVRVDLARARWDARGWTAPWAPR</sequence>
<reference evidence="5" key="1">
    <citation type="journal article" date="2008" name="PLoS ONE">
        <title>Survival in nuclear waste, extreme resistance, and potential applications gleaned from the genome sequence of Kineococcus radiotolerans SRS30216.</title>
        <authorList>
            <person name="Bagwell C.E."/>
            <person name="Bhat S."/>
            <person name="Hawkins G.M."/>
            <person name="Smith B.W."/>
            <person name="Biswas T."/>
            <person name="Hoover T.R."/>
            <person name="Saunders E."/>
            <person name="Han C.S."/>
            <person name="Tsodikov O.V."/>
            <person name="Shimkets L.J."/>
        </authorList>
    </citation>
    <scope>NUCLEOTIDE SEQUENCE [LARGE SCALE GENOMIC DNA]</scope>
    <source>
        <strain evidence="5">ATCC BAA-149 / DSM 14245 / SRS30216</strain>
    </source>
</reference>
<dbReference type="InterPro" id="IPR014048">
    <property type="entry name" value="MethylDNA_cys_MeTrfase_DNA-bd"/>
</dbReference>